<name>A0A8R1IAD5_CAEJA</name>
<reference evidence="2" key="2">
    <citation type="submission" date="2022-06" db="UniProtKB">
        <authorList>
            <consortium name="EnsemblMetazoa"/>
        </authorList>
    </citation>
    <scope>IDENTIFICATION</scope>
    <source>
        <strain evidence="2">DF5081</strain>
    </source>
</reference>
<evidence type="ECO:0000256" key="1">
    <source>
        <dbReference type="SAM" id="MobiDB-lite"/>
    </source>
</evidence>
<dbReference type="PANTHER" id="PTHR37444:SF3">
    <property type="entry name" value="ENHANCER OF POLYCOMB-LIKE PROTEIN"/>
    <property type="match status" value="1"/>
</dbReference>
<accession>A0A8R1IAD5</accession>
<evidence type="ECO:0000313" key="3">
    <source>
        <dbReference type="Proteomes" id="UP000005237"/>
    </source>
</evidence>
<feature type="region of interest" description="Disordered" evidence="1">
    <location>
        <begin position="57"/>
        <end position="76"/>
    </location>
</feature>
<protein>
    <submittedName>
        <fullName evidence="2">Uncharacterized protein</fullName>
    </submittedName>
</protein>
<dbReference type="EnsemblMetazoa" id="CJA19430.1">
    <property type="protein sequence ID" value="CJA19430.1"/>
    <property type="gene ID" value="WBGene00138632"/>
</dbReference>
<dbReference type="AlphaFoldDB" id="A0A8R1IAD5"/>
<organism evidence="2 3">
    <name type="scientific">Caenorhabditis japonica</name>
    <dbReference type="NCBI Taxonomy" id="281687"/>
    <lineage>
        <taxon>Eukaryota</taxon>
        <taxon>Metazoa</taxon>
        <taxon>Ecdysozoa</taxon>
        <taxon>Nematoda</taxon>
        <taxon>Chromadorea</taxon>
        <taxon>Rhabditida</taxon>
        <taxon>Rhabditina</taxon>
        <taxon>Rhabditomorpha</taxon>
        <taxon>Rhabditoidea</taxon>
        <taxon>Rhabditidae</taxon>
        <taxon>Peloderinae</taxon>
        <taxon>Caenorhabditis</taxon>
    </lineage>
</organism>
<reference evidence="3" key="1">
    <citation type="submission" date="2010-08" db="EMBL/GenBank/DDBJ databases">
        <authorList>
            <consortium name="Caenorhabditis japonica Sequencing Consortium"/>
            <person name="Wilson R.K."/>
        </authorList>
    </citation>
    <scope>NUCLEOTIDE SEQUENCE [LARGE SCALE GENOMIC DNA]</scope>
    <source>
        <strain evidence="3">DF5081</strain>
    </source>
</reference>
<sequence length="175" mass="20781">MFRPEFDPFLPVEQLAERTDIYYRMVTVYYYTMRNLCVLCKVAIDRFQETCELTNADRRRRQQEEEEKAQKMQEEGEKTALMTKIRFKMERTFSISYDVSLEGSAEIRIPLFGGSITIRNHNDGSVSVATEKNSPPTPQKIRRMVWKRQRSFDRLNADQNPMFSMRYSQCLADFD</sequence>
<keyword evidence="3" id="KW-1185">Reference proteome</keyword>
<evidence type="ECO:0000313" key="2">
    <source>
        <dbReference type="EnsemblMetazoa" id="CJA19430.1"/>
    </source>
</evidence>
<dbReference type="PANTHER" id="PTHR37444">
    <property type="entry name" value="PROTEIN CBG24900-RELATED"/>
    <property type="match status" value="1"/>
</dbReference>
<proteinExistence type="predicted"/>
<dbReference type="Proteomes" id="UP000005237">
    <property type="component" value="Unassembled WGS sequence"/>
</dbReference>